<sequence>MSLSSCNLSSHIFVKASERILPQQRFLYALLGLCTYLALVFSLRFRRCRKLHRAYPYRTREEMSKMTDCDAWAIQKQIMQGEFPFMMLKALQFALFRTYGIPTISSLLLKTSQFSDSATSFKRYADTGTLIGEFIAFEPHSDRAQTAIARTKYLHKGYRASGKILESDMLYTLSLFAIEPIRFVTLYEWREMTDLERCAVGTYWKSLGDALGISYDALPSGGTGFRDGINWLEEISAWGQRYEVEHMKPHVRNKEIADKTIDVLLYYLPSFMKPLGVNLISYLMDDRLRNAMMMEPVPPALSATFAAIFRLRRFYLRYLTLPRPDFNRLNAFTDAPNKYGRHFLLQLQGAPYYVRPTIWNRWGPVAWIKRALGQPLPGDDGDKYFPQGYYTPDLGPKYFEGKGMKEMEAIKLGLQESRQGQCPFP</sequence>
<dbReference type="AlphaFoldDB" id="A0A1L9V4L8"/>
<feature type="transmembrane region" description="Helical" evidence="1">
    <location>
        <begin position="264"/>
        <end position="284"/>
    </location>
</feature>
<reference evidence="4" key="1">
    <citation type="journal article" date="2017" name="Genome Biol.">
        <title>Comparative genomics reveals high biological diversity and specific adaptations in the industrially and medically important fungal genus Aspergillus.</title>
        <authorList>
            <person name="de Vries R.P."/>
            <person name="Riley R."/>
            <person name="Wiebenga A."/>
            <person name="Aguilar-Osorio G."/>
            <person name="Amillis S."/>
            <person name="Uchima C.A."/>
            <person name="Anderluh G."/>
            <person name="Asadollahi M."/>
            <person name="Askin M."/>
            <person name="Barry K."/>
            <person name="Battaglia E."/>
            <person name="Bayram O."/>
            <person name="Benocci T."/>
            <person name="Braus-Stromeyer S.A."/>
            <person name="Caldana C."/>
            <person name="Canovas D."/>
            <person name="Cerqueira G.C."/>
            <person name="Chen F."/>
            <person name="Chen W."/>
            <person name="Choi C."/>
            <person name="Clum A."/>
            <person name="Dos Santos R.A."/>
            <person name="Damasio A.R."/>
            <person name="Diallinas G."/>
            <person name="Emri T."/>
            <person name="Fekete E."/>
            <person name="Flipphi M."/>
            <person name="Freyberg S."/>
            <person name="Gallo A."/>
            <person name="Gournas C."/>
            <person name="Habgood R."/>
            <person name="Hainaut M."/>
            <person name="Harispe M.L."/>
            <person name="Henrissat B."/>
            <person name="Hilden K.S."/>
            <person name="Hope R."/>
            <person name="Hossain A."/>
            <person name="Karabika E."/>
            <person name="Karaffa L."/>
            <person name="Karanyi Z."/>
            <person name="Krasevec N."/>
            <person name="Kuo A."/>
            <person name="Kusch H."/>
            <person name="LaButti K."/>
            <person name="Lagendijk E.L."/>
            <person name="Lapidus A."/>
            <person name="Levasseur A."/>
            <person name="Lindquist E."/>
            <person name="Lipzen A."/>
            <person name="Logrieco A.F."/>
            <person name="MacCabe A."/>
            <person name="Maekelae M.R."/>
            <person name="Malavazi I."/>
            <person name="Melin P."/>
            <person name="Meyer V."/>
            <person name="Mielnichuk N."/>
            <person name="Miskei M."/>
            <person name="Molnar A.P."/>
            <person name="Mule G."/>
            <person name="Ngan C.Y."/>
            <person name="Orejas M."/>
            <person name="Orosz E."/>
            <person name="Ouedraogo J.P."/>
            <person name="Overkamp K.M."/>
            <person name="Park H.-S."/>
            <person name="Perrone G."/>
            <person name="Piumi F."/>
            <person name="Punt P.J."/>
            <person name="Ram A.F."/>
            <person name="Ramon A."/>
            <person name="Rauscher S."/>
            <person name="Record E."/>
            <person name="Riano-Pachon D.M."/>
            <person name="Robert V."/>
            <person name="Roehrig J."/>
            <person name="Ruller R."/>
            <person name="Salamov A."/>
            <person name="Salih N.S."/>
            <person name="Samson R.A."/>
            <person name="Sandor E."/>
            <person name="Sanguinetti M."/>
            <person name="Schuetze T."/>
            <person name="Sepcic K."/>
            <person name="Shelest E."/>
            <person name="Sherlock G."/>
            <person name="Sophianopoulou V."/>
            <person name="Squina F.M."/>
            <person name="Sun H."/>
            <person name="Susca A."/>
            <person name="Todd R.B."/>
            <person name="Tsang A."/>
            <person name="Unkles S.E."/>
            <person name="van de Wiele N."/>
            <person name="van Rossen-Uffink D."/>
            <person name="Oliveira J.V."/>
            <person name="Vesth T.C."/>
            <person name="Visser J."/>
            <person name="Yu J.-H."/>
            <person name="Zhou M."/>
            <person name="Andersen M.R."/>
            <person name="Archer D.B."/>
            <person name="Baker S.E."/>
            <person name="Benoit I."/>
            <person name="Brakhage A.A."/>
            <person name="Braus G.H."/>
            <person name="Fischer R."/>
            <person name="Frisvad J.C."/>
            <person name="Goldman G.H."/>
            <person name="Houbraken J."/>
            <person name="Oakley B."/>
            <person name="Pocsi I."/>
            <person name="Scazzocchio C."/>
            <person name="Seiboth B."/>
            <person name="vanKuyk P.A."/>
            <person name="Wortman J."/>
            <person name="Dyer P.S."/>
            <person name="Grigoriev I.V."/>
        </authorList>
    </citation>
    <scope>NUCLEOTIDE SEQUENCE [LARGE SCALE GENOMIC DNA]</scope>
    <source>
        <strain evidence="4">CBS 516.65</strain>
    </source>
</reference>
<dbReference type="OrthoDB" id="545169at2759"/>
<evidence type="ECO:0000256" key="1">
    <source>
        <dbReference type="SAM" id="Phobius"/>
    </source>
</evidence>
<dbReference type="Pfam" id="PF09995">
    <property type="entry name" value="MPAB_Lcp_cat"/>
    <property type="match status" value="1"/>
</dbReference>
<gene>
    <name evidence="3" type="ORF">ASPGLDRAFT_181943</name>
</gene>
<feature type="domain" description="ER-bound oxygenase mpaB/mpaB'/Rubber oxygenase catalytic" evidence="2">
    <location>
        <begin position="100"/>
        <end position="310"/>
    </location>
</feature>
<evidence type="ECO:0000259" key="2">
    <source>
        <dbReference type="Pfam" id="PF09995"/>
    </source>
</evidence>
<dbReference type="InterPro" id="IPR018713">
    <property type="entry name" value="MPAB/Lcp_cat_dom"/>
</dbReference>
<dbReference type="PANTHER" id="PTHR36124">
    <property type="match status" value="1"/>
</dbReference>
<evidence type="ECO:0000313" key="4">
    <source>
        <dbReference type="Proteomes" id="UP000184300"/>
    </source>
</evidence>
<dbReference type="Proteomes" id="UP000184300">
    <property type="component" value="Unassembled WGS sequence"/>
</dbReference>
<dbReference type="GeneID" id="34459269"/>
<protein>
    <recommendedName>
        <fullName evidence="2">ER-bound oxygenase mpaB/mpaB'/Rubber oxygenase catalytic domain-containing protein</fullName>
    </recommendedName>
</protein>
<accession>A0A1L9V4L8</accession>
<name>A0A1L9V4L8_ASPGL</name>
<dbReference type="EMBL" id="KV878926">
    <property type="protein sequence ID" value="OJJ78851.1"/>
    <property type="molecule type" value="Genomic_DNA"/>
</dbReference>
<keyword evidence="4" id="KW-1185">Reference proteome</keyword>
<keyword evidence="1" id="KW-0812">Transmembrane</keyword>
<evidence type="ECO:0000313" key="3">
    <source>
        <dbReference type="EMBL" id="OJJ78851.1"/>
    </source>
</evidence>
<organism evidence="3 4">
    <name type="scientific">Aspergillus glaucus CBS 516.65</name>
    <dbReference type="NCBI Taxonomy" id="1160497"/>
    <lineage>
        <taxon>Eukaryota</taxon>
        <taxon>Fungi</taxon>
        <taxon>Dikarya</taxon>
        <taxon>Ascomycota</taxon>
        <taxon>Pezizomycotina</taxon>
        <taxon>Eurotiomycetes</taxon>
        <taxon>Eurotiomycetidae</taxon>
        <taxon>Eurotiales</taxon>
        <taxon>Aspergillaceae</taxon>
        <taxon>Aspergillus</taxon>
        <taxon>Aspergillus subgen. Aspergillus</taxon>
    </lineage>
</organism>
<keyword evidence="1" id="KW-0472">Membrane</keyword>
<dbReference type="GO" id="GO:0016491">
    <property type="term" value="F:oxidoreductase activity"/>
    <property type="evidence" value="ECO:0007669"/>
    <property type="project" value="InterPro"/>
</dbReference>
<dbReference type="VEuPathDB" id="FungiDB:ASPGLDRAFT_181943"/>
<proteinExistence type="predicted"/>
<dbReference type="PANTHER" id="PTHR36124:SF1">
    <property type="entry name" value="ER-BOUND OXYGENASE MPAB_MPAB'_RUBBER OXYGENASE CATALYTIC DOMAIN-CONTAINING PROTEIN"/>
    <property type="match status" value="1"/>
</dbReference>
<dbReference type="RefSeq" id="XP_022395549.1">
    <property type="nucleotide sequence ID" value="XM_022543008.1"/>
</dbReference>
<feature type="transmembrane region" description="Helical" evidence="1">
    <location>
        <begin position="26"/>
        <end position="45"/>
    </location>
</feature>
<dbReference type="InterPro" id="IPR046366">
    <property type="entry name" value="MPAB"/>
</dbReference>
<dbReference type="STRING" id="1160497.A0A1L9V4L8"/>
<keyword evidence="1" id="KW-1133">Transmembrane helix</keyword>